<reference evidence="2" key="1">
    <citation type="submission" date="2020-05" db="EMBL/GenBank/DDBJ databases">
        <authorList>
            <person name="Brown S."/>
            <person name="Huntemann M."/>
            <person name="Clum A."/>
            <person name="Spunde A."/>
            <person name="Palaniappan K."/>
            <person name="Ritter S."/>
            <person name="Mikhailova N."/>
            <person name="Chen I.-M."/>
            <person name="Stamatis D."/>
            <person name="Reddy T."/>
            <person name="O'Malley R."/>
            <person name="Daum C."/>
            <person name="Shapiro N."/>
            <person name="Ivanova N."/>
            <person name="Kyrpides N."/>
            <person name="Woyke T."/>
        </authorList>
    </citation>
    <scope>NUCLEOTIDE SEQUENCE</scope>
    <source>
        <strain evidence="2">DJ080</strain>
    </source>
</reference>
<reference evidence="2" key="2">
    <citation type="journal article" date="2022" name="Nat. Biotechnol.">
        <title>Carbon-negative production of acetone and isopropanol by gas fermentation at industrial pilot scale.</title>
        <authorList>
            <person name="Liew F.E."/>
            <person name="Nogle R."/>
            <person name="Abdalla T."/>
            <person name="Rasor B.J."/>
            <person name="Canter C."/>
            <person name="Jensen R.O."/>
            <person name="Wang L."/>
            <person name="Strutz J."/>
            <person name="Chirania P."/>
            <person name="De Tissera S."/>
            <person name="Mueller A.P."/>
            <person name="Ruan Z."/>
            <person name="Gao A."/>
            <person name="Tran L."/>
            <person name="Engle N.L."/>
            <person name="Bromley J.C."/>
            <person name="Daniell J."/>
            <person name="Conrado R."/>
            <person name="Tschaplinski T.J."/>
            <person name="Giannone R.J."/>
            <person name="Hettich R.L."/>
            <person name="Karim A.S."/>
            <person name="Simpson S.D."/>
            <person name="Brown S.D."/>
            <person name="Leang C."/>
            <person name="Jewett M.C."/>
            <person name="Kopke M."/>
        </authorList>
    </citation>
    <scope>NUCLEOTIDE SEQUENCE</scope>
    <source>
        <strain evidence="2">DJ080</strain>
    </source>
</reference>
<comment type="caution">
    <text evidence="2">The sequence shown here is derived from an EMBL/GenBank/DDBJ whole genome shotgun (WGS) entry which is preliminary data.</text>
</comment>
<keyword evidence="1" id="KW-1133">Transmembrane helix</keyword>
<dbReference type="Proteomes" id="UP001193748">
    <property type="component" value="Unassembled WGS sequence"/>
</dbReference>
<evidence type="ECO:0008006" key="4">
    <source>
        <dbReference type="Google" id="ProtNLM"/>
    </source>
</evidence>
<sequence length="171" mass="18467">MDKRVKIKETLALLLSVGIIVPIWGTFHSLIGVEITWPAFASSALFFAANCKIKDSINIAFGHAVGVMWGIMFLSILNFPKFAQYDNRVVLFITLCILGMLAVLVTNIGFKLLSHLPSVFSGWAIAVGGLGSIPLVNWGNQPLDVFLSTTAGVFIIGGGILSIQSYLLKKV</sequence>
<proteinExistence type="predicted"/>
<feature type="transmembrane region" description="Helical" evidence="1">
    <location>
        <begin position="60"/>
        <end position="77"/>
    </location>
</feature>
<feature type="transmembrane region" description="Helical" evidence="1">
    <location>
        <begin position="145"/>
        <end position="168"/>
    </location>
</feature>
<feature type="transmembrane region" description="Helical" evidence="1">
    <location>
        <begin position="120"/>
        <end position="139"/>
    </location>
</feature>
<evidence type="ECO:0000313" key="2">
    <source>
        <dbReference type="EMBL" id="NRT91311.1"/>
    </source>
</evidence>
<name>A0AAX0B8K9_CLOBE</name>
<dbReference type="EMBL" id="JABSWW010000001">
    <property type="protein sequence ID" value="NRT91311.1"/>
    <property type="molecule type" value="Genomic_DNA"/>
</dbReference>
<feature type="transmembrane region" description="Helical" evidence="1">
    <location>
        <begin position="12"/>
        <end position="31"/>
    </location>
</feature>
<protein>
    <recommendedName>
        <fullName evidence="4">DUF1097 domain-containing protein</fullName>
    </recommendedName>
</protein>
<dbReference type="RefSeq" id="WP_162680643.1">
    <property type="nucleotide sequence ID" value="NZ_CP107022.1"/>
</dbReference>
<accession>A0AAX0B8K9</accession>
<gene>
    <name evidence="2" type="ORF">B0H41_004990</name>
</gene>
<dbReference type="InterPro" id="IPR009476">
    <property type="entry name" value="DUF1097"/>
</dbReference>
<evidence type="ECO:0000313" key="3">
    <source>
        <dbReference type="Proteomes" id="UP001193748"/>
    </source>
</evidence>
<organism evidence="2 3">
    <name type="scientific">Clostridium beijerinckii</name>
    <name type="common">Clostridium MP</name>
    <dbReference type="NCBI Taxonomy" id="1520"/>
    <lineage>
        <taxon>Bacteria</taxon>
        <taxon>Bacillati</taxon>
        <taxon>Bacillota</taxon>
        <taxon>Clostridia</taxon>
        <taxon>Eubacteriales</taxon>
        <taxon>Clostridiaceae</taxon>
        <taxon>Clostridium</taxon>
    </lineage>
</organism>
<feature type="transmembrane region" description="Helical" evidence="1">
    <location>
        <begin position="89"/>
        <end position="108"/>
    </location>
</feature>
<keyword evidence="1" id="KW-0472">Membrane</keyword>
<dbReference type="Pfam" id="PF06496">
    <property type="entry name" value="DUF1097"/>
    <property type="match status" value="1"/>
</dbReference>
<keyword evidence="1" id="KW-0812">Transmembrane</keyword>
<evidence type="ECO:0000256" key="1">
    <source>
        <dbReference type="SAM" id="Phobius"/>
    </source>
</evidence>
<dbReference type="AlphaFoldDB" id="A0AAX0B8K9"/>